<dbReference type="InterPro" id="IPR052954">
    <property type="entry name" value="GPCR-Ligand_Int"/>
</dbReference>
<feature type="transmembrane region" description="Helical" evidence="5">
    <location>
        <begin position="225"/>
        <end position="251"/>
    </location>
</feature>
<dbReference type="InterPro" id="IPR017452">
    <property type="entry name" value="GPCR_Rhodpsn_7TM"/>
</dbReference>
<comment type="subcellular location">
    <subcellularLocation>
        <location evidence="1">Membrane</location>
    </subcellularLocation>
</comment>
<evidence type="ECO:0000256" key="5">
    <source>
        <dbReference type="SAM" id="Phobius"/>
    </source>
</evidence>
<evidence type="ECO:0000256" key="2">
    <source>
        <dbReference type="ARBA" id="ARBA00022692"/>
    </source>
</evidence>
<dbReference type="PANTHER" id="PTHR46641">
    <property type="entry name" value="FMRFAMIDE RECEPTOR-RELATED"/>
    <property type="match status" value="1"/>
</dbReference>
<dbReference type="SUPFAM" id="SSF81321">
    <property type="entry name" value="Family A G protein-coupled receptor-like"/>
    <property type="match status" value="1"/>
</dbReference>
<reference evidence="7" key="1">
    <citation type="journal article" date="2023" name="G3 (Bethesda)">
        <title>A reference genome for the long-term kleptoplast-retaining sea slug Elysia crispata morphotype clarki.</title>
        <authorList>
            <person name="Eastman K.E."/>
            <person name="Pendleton A.L."/>
            <person name="Shaikh M.A."/>
            <person name="Suttiyut T."/>
            <person name="Ogas R."/>
            <person name="Tomko P."/>
            <person name="Gavelis G."/>
            <person name="Widhalm J.R."/>
            <person name="Wisecaver J.H."/>
        </authorList>
    </citation>
    <scope>NUCLEOTIDE SEQUENCE</scope>
    <source>
        <strain evidence="7">ECLA1</strain>
    </source>
</reference>
<protein>
    <recommendedName>
        <fullName evidence="6">G-protein coupled receptors family 1 profile domain-containing protein</fullName>
    </recommendedName>
</protein>
<feature type="transmembrane region" description="Helical" evidence="5">
    <location>
        <begin position="271"/>
        <end position="299"/>
    </location>
</feature>
<dbReference type="Proteomes" id="UP001283361">
    <property type="component" value="Unassembled WGS sequence"/>
</dbReference>
<feature type="domain" description="G-protein coupled receptors family 1 profile" evidence="6">
    <location>
        <begin position="122"/>
        <end position="393"/>
    </location>
</feature>
<evidence type="ECO:0000256" key="4">
    <source>
        <dbReference type="ARBA" id="ARBA00023136"/>
    </source>
</evidence>
<gene>
    <name evidence="7" type="ORF">RRG08_011491</name>
</gene>
<feature type="transmembrane region" description="Helical" evidence="5">
    <location>
        <begin position="329"/>
        <end position="353"/>
    </location>
</feature>
<evidence type="ECO:0000259" key="6">
    <source>
        <dbReference type="PROSITE" id="PS50262"/>
    </source>
</evidence>
<organism evidence="7 8">
    <name type="scientific">Elysia crispata</name>
    <name type="common">lettuce slug</name>
    <dbReference type="NCBI Taxonomy" id="231223"/>
    <lineage>
        <taxon>Eukaryota</taxon>
        <taxon>Metazoa</taxon>
        <taxon>Spiralia</taxon>
        <taxon>Lophotrochozoa</taxon>
        <taxon>Mollusca</taxon>
        <taxon>Gastropoda</taxon>
        <taxon>Heterobranchia</taxon>
        <taxon>Euthyneura</taxon>
        <taxon>Panpulmonata</taxon>
        <taxon>Sacoglossa</taxon>
        <taxon>Placobranchoidea</taxon>
        <taxon>Plakobranchidae</taxon>
        <taxon>Elysia</taxon>
    </lineage>
</organism>
<evidence type="ECO:0000313" key="7">
    <source>
        <dbReference type="EMBL" id="KAK3801614.1"/>
    </source>
</evidence>
<dbReference type="EMBL" id="JAWDGP010000292">
    <property type="protein sequence ID" value="KAK3801614.1"/>
    <property type="molecule type" value="Genomic_DNA"/>
</dbReference>
<keyword evidence="2 5" id="KW-0812">Transmembrane</keyword>
<comment type="caution">
    <text evidence="7">The sequence shown here is derived from an EMBL/GenBank/DDBJ whole genome shotgun (WGS) entry which is preliminary data.</text>
</comment>
<evidence type="ECO:0000256" key="3">
    <source>
        <dbReference type="ARBA" id="ARBA00022989"/>
    </source>
</evidence>
<keyword evidence="8" id="KW-1185">Reference proteome</keyword>
<proteinExistence type="predicted"/>
<feature type="transmembrane region" description="Helical" evidence="5">
    <location>
        <begin position="143"/>
        <end position="166"/>
    </location>
</feature>
<dbReference type="InterPro" id="IPR000276">
    <property type="entry name" value="GPCR_Rhodpsn"/>
</dbReference>
<dbReference type="GO" id="GO:0004930">
    <property type="term" value="F:G protein-coupled receptor activity"/>
    <property type="evidence" value="ECO:0007669"/>
    <property type="project" value="InterPro"/>
</dbReference>
<dbReference type="Pfam" id="PF00001">
    <property type="entry name" value="7tm_1"/>
    <property type="match status" value="1"/>
</dbReference>
<dbReference type="PROSITE" id="PS50262">
    <property type="entry name" value="G_PROTEIN_RECEP_F1_2"/>
    <property type="match status" value="1"/>
</dbReference>
<accession>A0AAE1EBK6</accession>
<evidence type="ECO:0000313" key="8">
    <source>
        <dbReference type="Proteomes" id="UP001283361"/>
    </source>
</evidence>
<dbReference type="GO" id="GO:0016020">
    <property type="term" value="C:membrane"/>
    <property type="evidence" value="ECO:0007669"/>
    <property type="project" value="UniProtKB-SubCell"/>
</dbReference>
<sequence>MEKRELDAKKAVFDSDVTSRQAGERKLSTSLGRADQVIFPGVLTQLILLGTSSLCLKSYQPSPETVAMDTTELEKTLNQALNGSADDVTSRLLPLVTYAQYATITLYAFSSAIPVCIFGILSNILNILVFYKMGFSTPSNINLFCLAVTDLLTLLYALLTAVGNLFPILETYLGISMLDVSRIGALAYYSVSAMSSWITAVINVERSCCVAFPLKVKRIFTGRTVICLLAGMVMYQIASGLPRSFGVHLTWVSLPLKNRTIISYVIFRPRLVTLSFLASFSLPNILCFTVVVMGTIFLISKFKQSRQLRDSLSRSGTQSDKMSDKDIRLVRSMIFISAIYIFGSTPNVILYIVTTAYPSLHIDNPYLGTLNAAFLAIALVIHAISCSVNILVYFGMGSRFQNTLRQMFSLKS</sequence>
<dbReference type="PANTHER" id="PTHR46641:SF2">
    <property type="entry name" value="FMRFAMIDE RECEPTOR"/>
    <property type="match status" value="1"/>
</dbReference>
<keyword evidence="4 5" id="KW-0472">Membrane</keyword>
<dbReference type="Gene3D" id="1.20.1070.10">
    <property type="entry name" value="Rhodopsin 7-helix transmembrane proteins"/>
    <property type="match status" value="1"/>
</dbReference>
<feature type="transmembrane region" description="Helical" evidence="5">
    <location>
        <begin position="104"/>
        <end position="131"/>
    </location>
</feature>
<name>A0AAE1EBK6_9GAST</name>
<dbReference type="AlphaFoldDB" id="A0AAE1EBK6"/>
<keyword evidence="3 5" id="KW-1133">Transmembrane helix</keyword>
<feature type="transmembrane region" description="Helical" evidence="5">
    <location>
        <begin position="373"/>
        <end position="396"/>
    </location>
</feature>
<feature type="transmembrane region" description="Helical" evidence="5">
    <location>
        <begin position="186"/>
        <end position="204"/>
    </location>
</feature>
<evidence type="ECO:0000256" key="1">
    <source>
        <dbReference type="ARBA" id="ARBA00004370"/>
    </source>
</evidence>